<dbReference type="AlphaFoldDB" id="A0AA94KN48"/>
<evidence type="ECO:0000313" key="2">
    <source>
        <dbReference type="EMBL" id="SFB69226.1"/>
    </source>
</evidence>
<dbReference type="RefSeq" id="WP_064568204.1">
    <property type="nucleotide sequence ID" value="NZ_CP014007.2"/>
</dbReference>
<organism evidence="2 4">
    <name type="scientific">Kosakonia oryzae</name>
    <dbReference type="NCBI Taxonomy" id="497725"/>
    <lineage>
        <taxon>Bacteria</taxon>
        <taxon>Pseudomonadati</taxon>
        <taxon>Pseudomonadota</taxon>
        <taxon>Gammaproteobacteria</taxon>
        <taxon>Enterobacterales</taxon>
        <taxon>Enterobacteriaceae</taxon>
        <taxon>Kosakonia</taxon>
    </lineage>
</organism>
<proteinExistence type="predicted"/>
<reference evidence="1 3" key="2">
    <citation type="submission" date="2021-03" db="EMBL/GenBank/DDBJ databases">
        <authorList>
            <person name="Li Y."/>
            <person name="Li S."/>
            <person name="Chen M."/>
            <person name="Peng G."/>
            <person name="Tan Z."/>
            <person name="An Q."/>
        </authorList>
    </citation>
    <scope>NUCLEOTIDE SEQUENCE [LARGE SCALE GENOMIC DNA]</scope>
    <source>
        <strain evidence="1 3">Ola 51</strain>
    </source>
</reference>
<evidence type="ECO:0000313" key="3">
    <source>
        <dbReference type="Proteomes" id="UP000078227"/>
    </source>
</evidence>
<gene>
    <name evidence="1" type="ORF">AWR26_19425</name>
    <name evidence="2" type="ORF">SAMN05216286_0331</name>
</gene>
<sequence length="177" mass="20345">MRLSLSNIHWRLSCLLEKTGKKTLFALLVPVALLCYQHIYILPDITRLRDDNSLLQQQLKKPLPVLANDKVQLQNALNETEYQQVKTLFDILQQNDLQVDGSHYQFSKEDKTRQRKLSLDIPLQGKWAGLTHSLSKMRSSLIFSVDRVSVTRANPDGEHLQINLQLTLTLTSRLEPS</sequence>
<accession>A0AA94KN48</accession>
<dbReference type="EMBL" id="FOKO01000001">
    <property type="protein sequence ID" value="SFB69226.1"/>
    <property type="molecule type" value="Genomic_DNA"/>
</dbReference>
<keyword evidence="3" id="KW-1185">Reference proteome</keyword>
<dbReference type="Proteomes" id="UP000078227">
    <property type="component" value="Chromosome"/>
</dbReference>
<evidence type="ECO:0000313" key="1">
    <source>
        <dbReference type="EMBL" id="ANI84215.1"/>
    </source>
</evidence>
<protein>
    <submittedName>
        <fullName evidence="2">Uncharacterized protein</fullName>
    </submittedName>
</protein>
<reference evidence="2 4" key="1">
    <citation type="submission" date="2016-10" db="EMBL/GenBank/DDBJ databases">
        <authorList>
            <person name="Varghese N."/>
            <person name="Submissions S."/>
        </authorList>
    </citation>
    <scope>NUCLEOTIDE SEQUENCE [LARGE SCALE GENOMIC DNA]</scope>
    <source>
        <strain evidence="2 4">CGMCC 1.7012</strain>
    </source>
</reference>
<evidence type="ECO:0000313" key="4">
    <source>
        <dbReference type="Proteomes" id="UP000182314"/>
    </source>
</evidence>
<dbReference type="KEGG" id="kor:AWR26_19425"/>
<dbReference type="EMBL" id="CP014007">
    <property type="protein sequence ID" value="ANI84215.1"/>
    <property type="molecule type" value="Genomic_DNA"/>
</dbReference>
<dbReference type="Proteomes" id="UP000182314">
    <property type="component" value="Unassembled WGS sequence"/>
</dbReference>
<name>A0AA94KN48_9ENTR</name>